<dbReference type="Proteomes" id="UP000247233">
    <property type="component" value="Unassembled WGS sequence"/>
</dbReference>
<accession>A0A317WPH9</accession>
<dbReference type="GeneID" id="37063945"/>
<evidence type="ECO:0000313" key="2">
    <source>
        <dbReference type="Proteomes" id="UP000247233"/>
    </source>
</evidence>
<dbReference type="OrthoDB" id="5233426at2759"/>
<name>A0A317WPH9_9EURO</name>
<dbReference type="EMBL" id="MSFL01000005">
    <property type="protein sequence ID" value="PWY88323.1"/>
    <property type="molecule type" value="Genomic_DNA"/>
</dbReference>
<proteinExistence type="predicted"/>
<gene>
    <name evidence="1" type="ORF">BO70DRAFT_350697</name>
</gene>
<evidence type="ECO:0000313" key="1">
    <source>
        <dbReference type="EMBL" id="PWY88323.1"/>
    </source>
</evidence>
<keyword evidence="2" id="KW-1185">Reference proteome</keyword>
<dbReference type="AlphaFoldDB" id="A0A317WPH9"/>
<comment type="caution">
    <text evidence="1">The sequence shown here is derived from an EMBL/GenBank/DDBJ whole genome shotgun (WGS) entry which is preliminary data.</text>
</comment>
<reference evidence="1 2" key="1">
    <citation type="submission" date="2016-12" db="EMBL/GenBank/DDBJ databases">
        <title>The genomes of Aspergillus section Nigri reveals drivers in fungal speciation.</title>
        <authorList>
            <consortium name="DOE Joint Genome Institute"/>
            <person name="Vesth T.C."/>
            <person name="Nybo J."/>
            <person name="Theobald S."/>
            <person name="Brandl J."/>
            <person name="Frisvad J.C."/>
            <person name="Nielsen K.F."/>
            <person name="Lyhne E.K."/>
            <person name="Kogle M.E."/>
            <person name="Kuo A."/>
            <person name="Riley R."/>
            <person name="Clum A."/>
            <person name="Nolan M."/>
            <person name="Lipzen A."/>
            <person name="Salamov A."/>
            <person name="Henrissat B."/>
            <person name="Wiebenga A."/>
            <person name="De Vries R.P."/>
            <person name="Grigoriev I.V."/>
            <person name="Mortensen U.H."/>
            <person name="Andersen M.R."/>
            <person name="Baker S.E."/>
        </authorList>
    </citation>
    <scope>NUCLEOTIDE SEQUENCE [LARGE SCALE GENOMIC DNA]</scope>
    <source>
        <strain evidence="1 2">CBS 117.55</strain>
    </source>
</reference>
<protein>
    <submittedName>
        <fullName evidence="1">Uncharacterized protein</fullName>
    </submittedName>
</protein>
<dbReference type="RefSeq" id="XP_025401859.1">
    <property type="nucleotide sequence ID" value="XM_025541708.1"/>
</dbReference>
<dbReference type="VEuPathDB" id="FungiDB:BO70DRAFT_350697"/>
<sequence length="191" mass="21466">MADPGPGHFTAPGSAVFVTNAIENASNPSDYGFHHGPISTTVPIPDDEDDINTVAETGWDADQMVLSRFHSGICWIEVNPGEMCGMVFDRAPSLYRHIREGHHVDLRTQTTGNIRLAERVAGQNALRLYIRDQHWRFAHFVHEHDDDLAVNRRYIGFLGLFLDLSFAERRLRSGDVLFVNFTPDDAYTVDG</sequence>
<organism evidence="1 2">
    <name type="scientific">Aspergillus heteromorphus CBS 117.55</name>
    <dbReference type="NCBI Taxonomy" id="1448321"/>
    <lineage>
        <taxon>Eukaryota</taxon>
        <taxon>Fungi</taxon>
        <taxon>Dikarya</taxon>
        <taxon>Ascomycota</taxon>
        <taxon>Pezizomycotina</taxon>
        <taxon>Eurotiomycetes</taxon>
        <taxon>Eurotiomycetidae</taxon>
        <taxon>Eurotiales</taxon>
        <taxon>Aspergillaceae</taxon>
        <taxon>Aspergillus</taxon>
        <taxon>Aspergillus subgen. Circumdati</taxon>
    </lineage>
</organism>